<dbReference type="eggNOG" id="COG3595">
    <property type="taxonomic scope" value="Bacteria"/>
</dbReference>
<dbReference type="AlphaFoldDB" id="A0A081K6T7"/>
<comment type="caution">
    <text evidence="2">The sequence shown here is derived from an EMBL/GenBank/DDBJ whole genome shotgun (WGS) entry which is preliminary data.</text>
</comment>
<dbReference type="STRING" id="305900.GV64_03095"/>
<proteinExistence type="predicted"/>
<feature type="domain" description="Putative auto-transporter adhesin head GIN" evidence="1">
    <location>
        <begin position="93"/>
        <end position="269"/>
    </location>
</feature>
<dbReference type="EMBL" id="JOJP01000001">
    <property type="protein sequence ID" value="KEI69863.1"/>
    <property type="molecule type" value="Genomic_DNA"/>
</dbReference>
<name>A0A081K6T7_9GAMM</name>
<dbReference type="Pfam" id="PF10988">
    <property type="entry name" value="DUF2807"/>
    <property type="match status" value="1"/>
</dbReference>
<dbReference type="Gene3D" id="2.160.20.120">
    <property type="match status" value="1"/>
</dbReference>
<dbReference type="PANTHER" id="PTHR39200">
    <property type="entry name" value="HYPOTHETICAL EXPORTED PROTEIN"/>
    <property type="match status" value="1"/>
</dbReference>
<evidence type="ECO:0000313" key="3">
    <source>
        <dbReference type="Proteomes" id="UP000027997"/>
    </source>
</evidence>
<organism evidence="2 3">
    <name type="scientific">Endozoicomonas elysicola</name>
    <dbReference type="NCBI Taxonomy" id="305900"/>
    <lineage>
        <taxon>Bacteria</taxon>
        <taxon>Pseudomonadati</taxon>
        <taxon>Pseudomonadota</taxon>
        <taxon>Gammaproteobacteria</taxon>
        <taxon>Oceanospirillales</taxon>
        <taxon>Endozoicomonadaceae</taxon>
        <taxon>Endozoicomonas</taxon>
    </lineage>
</organism>
<evidence type="ECO:0000259" key="1">
    <source>
        <dbReference type="Pfam" id="PF10988"/>
    </source>
</evidence>
<dbReference type="RefSeq" id="WP_020584654.1">
    <property type="nucleotide sequence ID" value="NZ_JOJP01000001.1"/>
</dbReference>
<dbReference type="Proteomes" id="UP000027997">
    <property type="component" value="Unassembled WGS sequence"/>
</dbReference>
<keyword evidence="3" id="KW-1185">Reference proteome</keyword>
<dbReference type="PANTHER" id="PTHR39200:SF1">
    <property type="entry name" value="AUTO-TRANSPORTER ADHESIN HEAD GIN DOMAIN-CONTAINING PROTEIN-RELATED"/>
    <property type="match status" value="1"/>
</dbReference>
<gene>
    <name evidence="2" type="ORF">GV64_03095</name>
</gene>
<evidence type="ECO:0000313" key="2">
    <source>
        <dbReference type="EMBL" id="KEI69863.1"/>
    </source>
</evidence>
<protein>
    <recommendedName>
        <fullName evidence="1">Putative auto-transporter adhesin head GIN domain-containing protein</fullName>
    </recommendedName>
</protein>
<sequence>MASIASAVAYAAHLALEAVKLPYRFGYWLCGRVVSIVSDVCNYLTGAKRNDVSVFSRASISDRNVSVYVGSSCYGSIKGAGEPVMNTRDVGSFQAVSISGIGDIYLHKGPVRPIEITTEPNIHDYLDTRVEHGKLMVGVKPGYSISTDKGVTIHAWSPSYDAAEGSGLTKIKVVDGIVQDTFRINVSGSGAFEGDVNVRDLRTDISSLAKAKLTGGALNHTAHVSGSGVLEASGLNTSQCDVDISSLGSANINCDRNLDSTVSGSGKLHGNLAVERLQSSVSSLGKATFTGHATTHNMKISGSGFVNAGELRTADSTAEISSLGKAEIFCEHRLKASVSSSGSLKYKGQPKVEANISSLGKVEPFGPVSVLGG</sequence>
<accession>A0A081K6T7</accession>
<reference evidence="2 3" key="1">
    <citation type="submission" date="2014-06" db="EMBL/GenBank/DDBJ databases">
        <title>Whole Genome Sequences of Three Symbiotic Endozoicomonas Bacteria.</title>
        <authorList>
            <person name="Neave M.J."/>
            <person name="Apprill A."/>
            <person name="Voolstra C.R."/>
        </authorList>
    </citation>
    <scope>NUCLEOTIDE SEQUENCE [LARGE SCALE GENOMIC DNA]</scope>
    <source>
        <strain evidence="2 3">DSM 22380</strain>
    </source>
</reference>
<dbReference type="InterPro" id="IPR021255">
    <property type="entry name" value="DUF2807"/>
</dbReference>